<dbReference type="RefSeq" id="WP_144388018.1">
    <property type="nucleotide sequence ID" value="NZ_CANNCB010000008.1"/>
</dbReference>
<proteinExistence type="predicted"/>
<dbReference type="OrthoDB" id="6196402at2"/>
<dbReference type="Pfam" id="PF00031">
    <property type="entry name" value="Cystatin"/>
    <property type="match status" value="1"/>
</dbReference>
<dbReference type="EMBL" id="VMKJ01000012">
    <property type="protein sequence ID" value="TVO37019.1"/>
    <property type="molecule type" value="Genomic_DNA"/>
</dbReference>
<accession>A0A557P8P3</accession>
<dbReference type="Proteomes" id="UP000319828">
    <property type="component" value="Unassembled WGS sequence"/>
</dbReference>
<gene>
    <name evidence="3" type="ORF">FOF44_08050</name>
</gene>
<name>A0A557P8P3_9VIBR</name>
<keyword evidence="1" id="KW-0732">Signal</keyword>
<feature type="chain" id="PRO_5021872560" evidence="1">
    <location>
        <begin position="20"/>
        <end position="138"/>
    </location>
</feature>
<dbReference type="PROSITE" id="PS51257">
    <property type="entry name" value="PROKAR_LIPOPROTEIN"/>
    <property type="match status" value="1"/>
</dbReference>
<dbReference type="InterPro" id="IPR046350">
    <property type="entry name" value="Cystatin_sf"/>
</dbReference>
<dbReference type="SUPFAM" id="SSF54403">
    <property type="entry name" value="Cystatin/monellin"/>
    <property type="match status" value="1"/>
</dbReference>
<sequence>MYKKLLAVSAAAIVLSACSSSEPEQEQEANPELKVQCETAQRLVGGWQKAEITPEAKQSALLAIASMDGKHTLKEVISVEQQVVAGMNYKVAFTVDDGTAYVAKVFRSLKGEYKMVSVQPKQLVDGCIAQQAQNAQEK</sequence>
<dbReference type="AlphaFoldDB" id="A0A557P8P3"/>
<reference evidence="3 4" key="1">
    <citation type="submission" date="2019-07" db="EMBL/GenBank/DDBJ databases">
        <title>The draft genome sequence of Vibrio algivorus M1486.</title>
        <authorList>
            <person name="Meng X."/>
        </authorList>
    </citation>
    <scope>NUCLEOTIDE SEQUENCE [LARGE SCALE GENOMIC DNA]</scope>
    <source>
        <strain evidence="3 4">M1486</strain>
    </source>
</reference>
<feature type="signal peptide" evidence="1">
    <location>
        <begin position="1"/>
        <end position="19"/>
    </location>
</feature>
<dbReference type="Gene3D" id="3.10.450.10">
    <property type="match status" value="1"/>
</dbReference>
<feature type="domain" description="Cystatin" evidence="2">
    <location>
        <begin position="72"/>
        <end position="112"/>
    </location>
</feature>
<comment type="caution">
    <text evidence="3">The sequence shown here is derived from an EMBL/GenBank/DDBJ whole genome shotgun (WGS) entry which is preliminary data.</text>
</comment>
<dbReference type="InterPro" id="IPR000010">
    <property type="entry name" value="Cystatin_dom"/>
</dbReference>
<protein>
    <submittedName>
        <fullName evidence="3">Cystatin</fullName>
    </submittedName>
</protein>
<dbReference type="CDD" id="cd00042">
    <property type="entry name" value="CY"/>
    <property type="match status" value="1"/>
</dbReference>
<organism evidence="3 4">
    <name type="scientific">Vibrio algivorus</name>
    <dbReference type="NCBI Taxonomy" id="1667024"/>
    <lineage>
        <taxon>Bacteria</taxon>
        <taxon>Pseudomonadati</taxon>
        <taxon>Pseudomonadota</taxon>
        <taxon>Gammaproteobacteria</taxon>
        <taxon>Vibrionales</taxon>
        <taxon>Vibrionaceae</taxon>
        <taxon>Vibrio</taxon>
    </lineage>
</organism>
<dbReference type="GO" id="GO:0004869">
    <property type="term" value="F:cysteine-type endopeptidase inhibitor activity"/>
    <property type="evidence" value="ECO:0007669"/>
    <property type="project" value="InterPro"/>
</dbReference>
<evidence type="ECO:0000256" key="1">
    <source>
        <dbReference type="SAM" id="SignalP"/>
    </source>
</evidence>
<evidence type="ECO:0000313" key="3">
    <source>
        <dbReference type="EMBL" id="TVO37019.1"/>
    </source>
</evidence>
<evidence type="ECO:0000259" key="2">
    <source>
        <dbReference type="Pfam" id="PF00031"/>
    </source>
</evidence>
<evidence type="ECO:0000313" key="4">
    <source>
        <dbReference type="Proteomes" id="UP000319828"/>
    </source>
</evidence>